<sequence>MSENIHLFRQGEYSTQEMIDRIPASALNSGNGTIRSFCNEIGVDDHSELLKQKKEVLFYRLEANSESDDFEDFVETLFAEEGKRGDNFNYRLFQIPGNISYSKLDDSTSQYKGKNISELTDQDDYLVFLSDKLEDDKEKIIDLQFKSSVDYNELSADDDIPIQIIKEGKVVSEYGSDYSVRAPSQDKIEARVYCDSGLVAVSNFTGTKKKLQKGIVEAITEIGHQP</sequence>
<evidence type="ECO:0000313" key="1">
    <source>
        <dbReference type="EMBL" id="XRJ19994.1"/>
    </source>
</evidence>
<reference evidence="1" key="1">
    <citation type="submission" date="2023-10" db="EMBL/GenBank/DDBJ databases">
        <title>A new archaeal virus that suppresses the transcription of host immunity genes.</title>
        <authorList>
            <person name="Turgeman-Grott I."/>
            <person name="Golan N."/>
            <person name="Neri U."/>
            <person name="Naki D."/>
            <person name="Altman N."/>
            <person name="Eizenshtein K."/>
            <person name="Choudhary D."/>
            <person name="Levi R."/>
            <person name="Himani H."/>
            <person name="Reshef L."/>
            <person name="Papke T.R."/>
            <person name="Gophna U."/>
        </authorList>
    </citation>
    <scope>NUCLEOTIDE SEQUENCE</scope>
    <source>
        <strain evidence="1">Atlit-48N</strain>
    </source>
</reference>
<accession>A0ACD5HWZ0</accession>
<proteinExistence type="predicted"/>
<protein>
    <submittedName>
        <fullName evidence="1">Uncharacterized protein</fullName>
    </submittedName>
</protein>
<evidence type="ECO:0000313" key="2">
    <source>
        <dbReference type="Proteomes" id="UP000257089"/>
    </source>
</evidence>
<dbReference type="EMBL" id="CP137689">
    <property type="protein sequence ID" value="XRJ19994.1"/>
    <property type="molecule type" value="Genomic_DNA"/>
</dbReference>
<gene>
    <name evidence="1" type="ORF">DEQ67_001315</name>
</gene>
<organism evidence="1 2">
    <name type="scientific">Haloferax sp. Atlit-48N</name>
    <dbReference type="NCBI Taxonomy" id="2077198"/>
    <lineage>
        <taxon>Archaea</taxon>
        <taxon>Methanobacteriati</taxon>
        <taxon>Methanobacteriota</taxon>
        <taxon>Stenosarchaea group</taxon>
        <taxon>Halobacteria</taxon>
        <taxon>Halobacteriales</taxon>
        <taxon>Haloferacaceae</taxon>
        <taxon>Haloferax</taxon>
    </lineage>
</organism>
<dbReference type="Proteomes" id="UP000257089">
    <property type="component" value="Chromosome"/>
</dbReference>
<name>A0ACD5HWZ0_9EURY</name>